<dbReference type="InterPro" id="IPR013915">
    <property type="entry name" value="Prp19_cc"/>
</dbReference>
<keyword evidence="5" id="KW-1185">Reference proteome</keyword>
<organism evidence="4 5">
    <name type="scientific">Podospora fimiseda</name>
    <dbReference type="NCBI Taxonomy" id="252190"/>
    <lineage>
        <taxon>Eukaryota</taxon>
        <taxon>Fungi</taxon>
        <taxon>Dikarya</taxon>
        <taxon>Ascomycota</taxon>
        <taxon>Pezizomycotina</taxon>
        <taxon>Sordariomycetes</taxon>
        <taxon>Sordariomycetidae</taxon>
        <taxon>Sordariales</taxon>
        <taxon>Podosporaceae</taxon>
        <taxon>Podospora</taxon>
    </lineage>
</organism>
<name>A0AAN6YMA4_9PEZI</name>
<comment type="function">
    <text evidence="1">Ubiquitin-protein ligase which is mainly involved pre-mRNA splicing and DNA repair. Required for pre-mRNA splicing as component of the spliceosome.</text>
</comment>
<dbReference type="Gene3D" id="2.130.10.10">
    <property type="entry name" value="YVTN repeat-like/Quinoprotein amine dehydrogenase"/>
    <property type="match status" value="1"/>
</dbReference>
<evidence type="ECO:0000259" key="3">
    <source>
        <dbReference type="Pfam" id="PF08606"/>
    </source>
</evidence>
<comment type="pathway">
    <text evidence="1">Protein modification; protein ubiquitination.</text>
</comment>
<keyword evidence="1" id="KW-0833">Ubl conjugation pathway</keyword>
<dbReference type="GO" id="GO:0061630">
    <property type="term" value="F:ubiquitin protein ligase activity"/>
    <property type="evidence" value="ECO:0007669"/>
    <property type="project" value="UniProtKB-UniRule"/>
</dbReference>
<dbReference type="GO" id="GO:0000398">
    <property type="term" value="P:mRNA splicing, via spliceosome"/>
    <property type="evidence" value="ECO:0007669"/>
    <property type="project" value="InterPro"/>
</dbReference>
<feature type="region of interest" description="Disordered" evidence="2">
    <location>
        <begin position="1"/>
        <end position="37"/>
    </location>
</feature>
<reference evidence="4" key="1">
    <citation type="journal article" date="2023" name="Mol. Phylogenet. Evol.">
        <title>Genome-scale phylogeny and comparative genomics of the fungal order Sordariales.</title>
        <authorList>
            <person name="Hensen N."/>
            <person name="Bonometti L."/>
            <person name="Westerberg I."/>
            <person name="Brannstrom I.O."/>
            <person name="Guillou S."/>
            <person name="Cros-Aarteil S."/>
            <person name="Calhoun S."/>
            <person name="Haridas S."/>
            <person name="Kuo A."/>
            <person name="Mondo S."/>
            <person name="Pangilinan J."/>
            <person name="Riley R."/>
            <person name="LaButti K."/>
            <person name="Andreopoulos B."/>
            <person name="Lipzen A."/>
            <person name="Chen C."/>
            <person name="Yan M."/>
            <person name="Daum C."/>
            <person name="Ng V."/>
            <person name="Clum A."/>
            <person name="Steindorff A."/>
            <person name="Ohm R.A."/>
            <person name="Martin F."/>
            <person name="Silar P."/>
            <person name="Natvig D.O."/>
            <person name="Lalanne C."/>
            <person name="Gautier V."/>
            <person name="Ament-Velasquez S.L."/>
            <person name="Kruys A."/>
            <person name="Hutchinson M.I."/>
            <person name="Powell A.J."/>
            <person name="Barry K."/>
            <person name="Miller A.N."/>
            <person name="Grigoriev I.V."/>
            <person name="Debuchy R."/>
            <person name="Gladieux P."/>
            <person name="Hiltunen Thoren M."/>
            <person name="Johannesson H."/>
        </authorList>
    </citation>
    <scope>NUCLEOTIDE SEQUENCE</scope>
    <source>
        <strain evidence="4">CBS 990.96</strain>
    </source>
</reference>
<sequence length="169" mass="17895">MAKNREPTKNSTPKIFSTSRRAALCDSAPPPPPNSTSLPSLLKAFQDELDALVLDAYTSKGTVKVFDSGSEAASFQIHAGAVTDLAIHPGACLLAFAGVDKSFIFYDLGTLQKVSDCYTDSALIAPAFHPDANLFGAGTQSGDIKIRRCDSESWGARPWDGAREEGTGV</sequence>
<proteinExistence type="inferred from homology"/>
<keyword evidence="1" id="KW-0808">Transferase</keyword>
<keyword evidence="1" id="KW-0507">mRNA processing</keyword>
<comment type="caution">
    <text evidence="4">The sequence shown here is derived from an EMBL/GenBank/DDBJ whole genome shotgun (WGS) entry which is preliminary data.</text>
</comment>
<dbReference type="InterPro" id="IPR015943">
    <property type="entry name" value="WD40/YVTN_repeat-like_dom_sf"/>
</dbReference>
<gene>
    <name evidence="4" type="ORF">QBC38DRAFT_133872</name>
</gene>
<dbReference type="Proteomes" id="UP001301958">
    <property type="component" value="Unassembled WGS sequence"/>
</dbReference>
<dbReference type="AlphaFoldDB" id="A0AAN6YMA4"/>
<feature type="compositionally biased region" description="Polar residues" evidence="2">
    <location>
        <begin position="9"/>
        <end position="20"/>
    </location>
</feature>
<keyword evidence="1" id="KW-0508">mRNA splicing</keyword>
<dbReference type="GO" id="GO:0071006">
    <property type="term" value="C:U2-type catalytic step 1 spliceosome"/>
    <property type="evidence" value="ECO:0007669"/>
    <property type="project" value="TreeGrafter"/>
</dbReference>
<dbReference type="GO" id="GO:0070534">
    <property type="term" value="P:protein K63-linked ubiquitination"/>
    <property type="evidence" value="ECO:0007669"/>
    <property type="project" value="UniProtKB-UniRule"/>
</dbReference>
<dbReference type="PANTHER" id="PTHR43995">
    <property type="entry name" value="PRE-MRNA-PROCESSING FACTOR 19"/>
    <property type="match status" value="1"/>
</dbReference>
<dbReference type="SMART" id="SM00320">
    <property type="entry name" value="WD40"/>
    <property type="match status" value="2"/>
</dbReference>
<dbReference type="GO" id="GO:0006281">
    <property type="term" value="P:DNA repair"/>
    <property type="evidence" value="ECO:0007669"/>
    <property type="project" value="UniProtKB-KW"/>
</dbReference>
<dbReference type="GO" id="GO:0000974">
    <property type="term" value="C:Prp19 complex"/>
    <property type="evidence" value="ECO:0007669"/>
    <property type="project" value="UniProtKB-UniRule"/>
</dbReference>
<dbReference type="SUPFAM" id="SSF50978">
    <property type="entry name" value="WD40 repeat-like"/>
    <property type="match status" value="1"/>
</dbReference>
<dbReference type="InterPro" id="IPR038959">
    <property type="entry name" value="Prp19"/>
</dbReference>
<keyword evidence="1" id="KW-0227">DNA damage</keyword>
<dbReference type="PANTHER" id="PTHR43995:SF1">
    <property type="entry name" value="PRE-MRNA-PROCESSING FACTOR 19"/>
    <property type="match status" value="1"/>
</dbReference>
<comment type="similarity">
    <text evidence="1">Belongs to the WD repeat PRP19 family.</text>
</comment>
<accession>A0AAN6YMA4</accession>
<dbReference type="GO" id="GO:0005737">
    <property type="term" value="C:cytoplasm"/>
    <property type="evidence" value="ECO:0007669"/>
    <property type="project" value="TreeGrafter"/>
</dbReference>
<comment type="catalytic activity">
    <reaction evidence="1">
        <text>S-ubiquitinyl-[E2 ubiquitin-conjugating enzyme]-L-cysteine + [acceptor protein]-L-lysine = [E2 ubiquitin-conjugating enzyme]-L-cysteine + N(6)-ubiquitinyl-[acceptor protein]-L-lysine.</text>
        <dbReference type="EC" id="2.3.2.27"/>
    </reaction>
</comment>
<evidence type="ECO:0000256" key="1">
    <source>
        <dbReference type="RuleBase" id="RU367101"/>
    </source>
</evidence>
<dbReference type="InterPro" id="IPR001680">
    <property type="entry name" value="WD40_rpt"/>
</dbReference>
<keyword evidence="1" id="KW-0539">Nucleus</keyword>
<keyword evidence="1" id="KW-0747">Spliceosome</keyword>
<evidence type="ECO:0000313" key="5">
    <source>
        <dbReference type="Proteomes" id="UP001301958"/>
    </source>
</evidence>
<dbReference type="EC" id="2.3.2.27" evidence="1"/>
<keyword evidence="1" id="KW-0234">DNA repair</keyword>
<feature type="domain" description="Prp19 coiled-coil region" evidence="3">
    <location>
        <begin position="35"/>
        <end position="63"/>
    </location>
</feature>
<dbReference type="InterPro" id="IPR036322">
    <property type="entry name" value="WD40_repeat_dom_sf"/>
</dbReference>
<protein>
    <recommendedName>
        <fullName evidence="1">Pre-mRNA-processing factor 19</fullName>
        <ecNumber evidence="1">2.3.2.27</ecNumber>
    </recommendedName>
</protein>
<evidence type="ECO:0000313" key="4">
    <source>
        <dbReference type="EMBL" id="KAK4221351.1"/>
    </source>
</evidence>
<dbReference type="EMBL" id="MU865557">
    <property type="protein sequence ID" value="KAK4221351.1"/>
    <property type="molecule type" value="Genomic_DNA"/>
</dbReference>
<reference evidence="4" key="2">
    <citation type="submission" date="2023-05" db="EMBL/GenBank/DDBJ databases">
        <authorList>
            <consortium name="Lawrence Berkeley National Laboratory"/>
            <person name="Steindorff A."/>
            <person name="Hensen N."/>
            <person name="Bonometti L."/>
            <person name="Westerberg I."/>
            <person name="Brannstrom I.O."/>
            <person name="Guillou S."/>
            <person name="Cros-Aarteil S."/>
            <person name="Calhoun S."/>
            <person name="Haridas S."/>
            <person name="Kuo A."/>
            <person name="Mondo S."/>
            <person name="Pangilinan J."/>
            <person name="Riley R."/>
            <person name="Labutti K."/>
            <person name="Andreopoulos B."/>
            <person name="Lipzen A."/>
            <person name="Chen C."/>
            <person name="Yanf M."/>
            <person name="Daum C."/>
            <person name="Ng V."/>
            <person name="Clum A."/>
            <person name="Ohm R."/>
            <person name="Martin F."/>
            <person name="Silar P."/>
            <person name="Natvig D."/>
            <person name="Lalanne C."/>
            <person name="Gautier V."/>
            <person name="Ament-Velasquez S.L."/>
            <person name="Kruys A."/>
            <person name="Hutchinson M.I."/>
            <person name="Powell A.J."/>
            <person name="Barry K."/>
            <person name="Miller A.N."/>
            <person name="Grigoriev I.V."/>
            <person name="Debuchy R."/>
            <person name="Gladieux P."/>
            <person name="Thoren M.H."/>
            <person name="Johannesson H."/>
        </authorList>
    </citation>
    <scope>NUCLEOTIDE SEQUENCE</scope>
    <source>
        <strain evidence="4">CBS 990.96</strain>
    </source>
</reference>
<comment type="subcellular location">
    <subcellularLocation>
        <location evidence="1">Nucleus</location>
    </subcellularLocation>
</comment>
<comment type="subunit">
    <text evidence="1">Homotetramer.</text>
</comment>
<evidence type="ECO:0000256" key="2">
    <source>
        <dbReference type="SAM" id="MobiDB-lite"/>
    </source>
</evidence>
<dbReference type="Pfam" id="PF08606">
    <property type="entry name" value="Prp19"/>
    <property type="match status" value="1"/>
</dbReference>